<proteinExistence type="predicted"/>
<sequence>MTELPRPPGCAGFLEMSARLGTDPALVQAAGGNTSIKCGDRMWVKASGTWLAEAGTRDVMVPVRLGPLRERIRDRTLVDAHVAEATEAGSLRASVETPFHALFDPPVVAHVHCVSTIATAIAEDGLDRLTGLLDGLDWAWQEYLKPGAPLTLALAASGAAQSRIVVLGNHGLIVSGETPEEVEATIRDVHHRLDVPIPAPGLDRSRVSGWDETGYIPAPEGPLHDLAVRPDLIELATKGPFAPDFLVFFGPDVRIVDPGATLPARLAEFTEVPAPFNSLVIVRDHGVLLRRDALSGTAELAGALYDVLARFAAMGAPHLRYFDDAEARALLDWDAEKYRQSLNSGNPA</sequence>
<protein>
    <submittedName>
        <fullName evidence="2">Rhamnose utilization protein RhaD (Predicted bifunctional aldolase and dehydrogenase)</fullName>
    </submittedName>
</protein>
<dbReference type="AlphaFoldDB" id="A0A2W7PVY8"/>
<reference evidence="2 3" key="1">
    <citation type="submission" date="2018-06" db="EMBL/GenBank/DDBJ databases">
        <title>Genomic Encyclopedia of Archaeal and Bacterial Type Strains, Phase II (KMG-II): from individual species to whole genera.</title>
        <authorList>
            <person name="Goeker M."/>
        </authorList>
    </citation>
    <scope>NUCLEOTIDE SEQUENCE [LARGE SCALE GENOMIC DNA]</scope>
    <source>
        <strain evidence="2 3">DSM 22009</strain>
    </source>
</reference>
<keyword evidence="3" id="KW-1185">Reference proteome</keyword>
<dbReference type="SMART" id="SM01007">
    <property type="entry name" value="Aldolase_II"/>
    <property type="match status" value="1"/>
</dbReference>
<feature type="domain" description="Class II aldolase/adducin N-terminal" evidence="1">
    <location>
        <begin position="12"/>
        <end position="197"/>
    </location>
</feature>
<comment type="caution">
    <text evidence="2">The sequence shown here is derived from an EMBL/GenBank/DDBJ whole genome shotgun (WGS) entry which is preliminary data.</text>
</comment>
<organism evidence="2 3">
    <name type="scientific">Palleronia aestuarii</name>
    <dbReference type="NCBI Taxonomy" id="568105"/>
    <lineage>
        <taxon>Bacteria</taxon>
        <taxon>Pseudomonadati</taxon>
        <taxon>Pseudomonadota</taxon>
        <taxon>Alphaproteobacteria</taxon>
        <taxon>Rhodobacterales</taxon>
        <taxon>Roseobacteraceae</taxon>
        <taxon>Palleronia</taxon>
    </lineage>
</organism>
<evidence type="ECO:0000259" key="1">
    <source>
        <dbReference type="SMART" id="SM01007"/>
    </source>
</evidence>
<accession>A0A2W7PVY8</accession>
<dbReference type="EMBL" id="QKZL01000016">
    <property type="protein sequence ID" value="PZX13749.1"/>
    <property type="molecule type" value="Genomic_DNA"/>
</dbReference>
<dbReference type="Pfam" id="PF00596">
    <property type="entry name" value="Aldolase_II"/>
    <property type="match status" value="1"/>
</dbReference>
<evidence type="ECO:0000313" key="2">
    <source>
        <dbReference type="EMBL" id="PZX13749.1"/>
    </source>
</evidence>
<gene>
    <name evidence="2" type="ORF">LX81_03083</name>
</gene>
<dbReference type="SUPFAM" id="SSF53639">
    <property type="entry name" value="AraD/HMP-PK domain-like"/>
    <property type="match status" value="1"/>
</dbReference>
<dbReference type="InterPro" id="IPR001303">
    <property type="entry name" value="Aldolase_II/adducin_N"/>
</dbReference>
<evidence type="ECO:0000313" key="3">
    <source>
        <dbReference type="Proteomes" id="UP000248916"/>
    </source>
</evidence>
<dbReference type="Proteomes" id="UP000248916">
    <property type="component" value="Unassembled WGS sequence"/>
</dbReference>
<name>A0A2W7PVY8_9RHOB</name>
<dbReference type="InterPro" id="IPR036409">
    <property type="entry name" value="Aldolase_II/adducin_N_sf"/>
</dbReference>
<dbReference type="Gene3D" id="3.40.225.10">
    <property type="entry name" value="Class II aldolase/adducin N-terminal domain"/>
    <property type="match status" value="1"/>
</dbReference>